<evidence type="ECO:0000313" key="3">
    <source>
        <dbReference type="Proteomes" id="UP000886757"/>
    </source>
</evidence>
<proteinExistence type="predicted"/>
<dbReference type="AlphaFoldDB" id="A0A9D1AA50"/>
<evidence type="ECO:0000256" key="1">
    <source>
        <dbReference type="SAM" id="SignalP"/>
    </source>
</evidence>
<accession>A0A9D1AA50</accession>
<organism evidence="2 3">
    <name type="scientific">Candidatus Choladousia intestinavium</name>
    <dbReference type="NCBI Taxonomy" id="2840727"/>
    <lineage>
        <taxon>Bacteria</taxon>
        <taxon>Bacillati</taxon>
        <taxon>Bacillota</taxon>
        <taxon>Clostridia</taxon>
        <taxon>Lachnospirales</taxon>
        <taxon>Lachnospiraceae</taxon>
        <taxon>Lachnospiraceae incertae sedis</taxon>
        <taxon>Candidatus Choladousia</taxon>
    </lineage>
</organism>
<dbReference type="Proteomes" id="UP000886757">
    <property type="component" value="Unassembled WGS sequence"/>
</dbReference>
<feature type="chain" id="PRO_5039344547" evidence="1">
    <location>
        <begin position="26"/>
        <end position="248"/>
    </location>
</feature>
<reference evidence="2" key="1">
    <citation type="submission" date="2020-10" db="EMBL/GenBank/DDBJ databases">
        <authorList>
            <person name="Gilroy R."/>
        </authorList>
    </citation>
    <scope>NUCLEOTIDE SEQUENCE</scope>
    <source>
        <strain evidence="2">ChiSjej4B22-8148</strain>
    </source>
</reference>
<evidence type="ECO:0000313" key="2">
    <source>
        <dbReference type="EMBL" id="HIR12467.1"/>
    </source>
</evidence>
<reference evidence="2" key="2">
    <citation type="journal article" date="2021" name="PeerJ">
        <title>Extensive microbial diversity within the chicken gut microbiome revealed by metagenomics and culture.</title>
        <authorList>
            <person name="Gilroy R."/>
            <person name="Ravi A."/>
            <person name="Getino M."/>
            <person name="Pursley I."/>
            <person name="Horton D.L."/>
            <person name="Alikhan N.F."/>
            <person name="Baker D."/>
            <person name="Gharbi K."/>
            <person name="Hall N."/>
            <person name="Watson M."/>
            <person name="Adriaenssens E.M."/>
            <person name="Foster-Nyarko E."/>
            <person name="Jarju S."/>
            <person name="Secka A."/>
            <person name="Antonio M."/>
            <person name="Oren A."/>
            <person name="Chaudhuri R.R."/>
            <person name="La Ragione R."/>
            <person name="Hildebrand F."/>
            <person name="Pallen M.J."/>
        </authorList>
    </citation>
    <scope>NUCLEOTIDE SEQUENCE</scope>
    <source>
        <strain evidence="2">ChiSjej4B22-8148</strain>
    </source>
</reference>
<keyword evidence="1" id="KW-0732">Signal</keyword>
<feature type="signal peptide" evidence="1">
    <location>
        <begin position="1"/>
        <end position="25"/>
    </location>
</feature>
<name>A0A9D1AA50_9FIRM</name>
<protein>
    <submittedName>
        <fullName evidence="2">Uncharacterized protein</fullName>
    </submittedName>
</protein>
<gene>
    <name evidence="2" type="ORF">IAB31_00915</name>
</gene>
<dbReference type="EMBL" id="DVGK01000013">
    <property type="protein sequence ID" value="HIR12467.1"/>
    <property type="molecule type" value="Genomic_DNA"/>
</dbReference>
<sequence length="248" mass="28906">MKGLKVRNALIVSIAALLLPASAYGAEEGYREIVDDYAEIMLAMDQDSAAVDQVLEAVEGYLEDSGKENLQNAIDLAGQSRETFEELADSGETYVMEEEFAALLNEYGILPEEYEINAQMRNSAWIGYIQDMKTLEYYLQAENGEYPMREELEFVWERQSAIQELNRDYYGCTVNYWFAEWEEDTLPYIQEKLLDQFQSFRTENMNWETSRGAVEEKMGIYLNQAEEELNLWTEYLGEKQEELYQMET</sequence>
<comment type="caution">
    <text evidence="2">The sequence shown here is derived from an EMBL/GenBank/DDBJ whole genome shotgun (WGS) entry which is preliminary data.</text>
</comment>